<name>A0A0U1LXE1_TALIS</name>
<accession>A0A0U1LXE1</accession>
<feature type="binding site" description="axial binding residue" evidence="8">
    <location>
        <position position="374"/>
    </location>
    <ligand>
        <name>heme</name>
        <dbReference type="ChEBI" id="CHEBI:30413"/>
    </ligand>
    <ligandPart>
        <name>Fe</name>
        <dbReference type="ChEBI" id="CHEBI:18248"/>
    </ligandPart>
</feature>
<evidence type="ECO:0000256" key="3">
    <source>
        <dbReference type="ARBA" id="ARBA00022617"/>
    </source>
</evidence>
<gene>
    <name evidence="10" type="ORF">PISL3812_04977</name>
</gene>
<dbReference type="GO" id="GO:0005506">
    <property type="term" value="F:iron ion binding"/>
    <property type="evidence" value="ECO:0007669"/>
    <property type="project" value="InterPro"/>
</dbReference>
<dbReference type="Pfam" id="PF00067">
    <property type="entry name" value="p450"/>
    <property type="match status" value="1"/>
</dbReference>
<dbReference type="STRING" id="28573.A0A0U1LXE1"/>
<dbReference type="PANTHER" id="PTHR24305:SF237">
    <property type="entry name" value="CYTOCHROME P450 MONOOXYGENASE ATNE-RELATED"/>
    <property type="match status" value="1"/>
</dbReference>
<dbReference type="InterPro" id="IPR036396">
    <property type="entry name" value="Cyt_P450_sf"/>
</dbReference>
<evidence type="ECO:0000256" key="9">
    <source>
        <dbReference type="RuleBase" id="RU000461"/>
    </source>
</evidence>
<dbReference type="OrthoDB" id="1470350at2759"/>
<dbReference type="GO" id="GO:0004497">
    <property type="term" value="F:monooxygenase activity"/>
    <property type="evidence" value="ECO:0007669"/>
    <property type="project" value="UniProtKB-KW"/>
</dbReference>
<dbReference type="Gene3D" id="1.10.630.10">
    <property type="entry name" value="Cytochrome P450"/>
    <property type="match status" value="1"/>
</dbReference>
<dbReference type="CDD" id="cd11061">
    <property type="entry name" value="CYP67-like"/>
    <property type="match status" value="1"/>
</dbReference>
<evidence type="ECO:0000313" key="11">
    <source>
        <dbReference type="Proteomes" id="UP000054383"/>
    </source>
</evidence>
<dbReference type="GO" id="GO:0016705">
    <property type="term" value="F:oxidoreductase activity, acting on paired donors, with incorporation or reduction of molecular oxygen"/>
    <property type="evidence" value="ECO:0007669"/>
    <property type="project" value="InterPro"/>
</dbReference>
<sequence>MLTMAGDYVRYAPNRLLINSVDAVYDIYGHGSKVKKYKNYRVLAQQAPNLLTIADKLQHGRRRRVVSQAFSESSLRKFEPKLLTMLDRYMDTIRSSIGLSRDMSKDLSNLAFDSMTAVSFDTDFDTINNPHYRYATSALEESNVRLSVLLQEPKFLMLNLDRWLFPASITGRDLFVKFIRKLLKQRIQARGTTTSGDIFSFLEQCKDPDTGKELSPMELSTETALFVVAGSDTTATTMAATAHYLTGCSASYRRAVKEVRSTFQSMDEIRMGPKLNSCYFLRACIDEALRLSPPGGAALWREVERGGAVIDGNFIPEGTDVAVGIYSIHHCDKYYEDPFTYNPERWYRPADGKPKHNDSGRLAYMPFSIGSRGCVGKPLALAQVMLTFSRLLWQFDIRRADAEPNWEELDMHPTEYTTKDHVSARKEGPILKFQPRFK</sequence>
<keyword evidence="3 8" id="KW-0349">Heme</keyword>
<keyword evidence="6 8" id="KW-0408">Iron</keyword>
<organism evidence="10 11">
    <name type="scientific">Talaromyces islandicus</name>
    <name type="common">Penicillium islandicum</name>
    <dbReference type="NCBI Taxonomy" id="28573"/>
    <lineage>
        <taxon>Eukaryota</taxon>
        <taxon>Fungi</taxon>
        <taxon>Dikarya</taxon>
        <taxon>Ascomycota</taxon>
        <taxon>Pezizomycotina</taxon>
        <taxon>Eurotiomycetes</taxon>
        <taxon>Eurotiomycetidae</taxon>
        <taxon>Eurotiales</taxon>
        <taxon>Trichocomaceae</taxon>
        <taxon>Talaromyces</taxon>
        <taxon>Talaromyces sect. Islandici</taxon>
    </lineage>
</organism>
<dbReference type="PANTHER" id="PTHR24305">
    <property type="entry name" value="CYTOCHROME P450"/>
    <property type="match status" value="1"/>
</dbReference>
<evidence type="ECO:0000256" key="5">
    <source>
        <dbReference type="ARBA" id="ARBA00023002"/>
    </source>
</evidence>
<dbReference type="AlphaFoldDB" id="A0A0U1LXE1"/>
<dbReference type="InterPro" id="IPR050121">
    <property type="entry name" value="Cytochrome_P450_monoxygenase"/>
</dbReference>
<dbReference type="InterPro" id="IPR002401">
    <property type="entry name" value="Cyt_P450_E_grp-I"/>
</dbReference>
<dbReference type="PROSITE" id="PS00086">
    <property type="entry name" value="CYTOCHROME_P450"/>
    <property type="match status" value="1"/>
</dbReference>
<comment type="similarity">
    <text evidence="2 9">Belongs to the cytochrome P450 family.</text>
</comment>
<dbReference type="InterPro" id="IPR017972">
    <property type="entry name" value="Cyt_P450_CS"/>
</dbReference>
<dbReference type="PRINTS" id="PR00385">
    <property type="entry name" value="P450"/>
</dbReference>
<dbReference type="EMBL" id="CVMT01000004">
    <property type="protein sequence ID" value="CRG87955.1"/>
    <property type="molecule type" value="Genomic_DNA"/>
</dbReference>
<evidence type="ECO:0000256" key="6">
    <source>
        <dbReference type="ARBA" id="ARBA00023004"/>
    </source>
</evidence>
<evidence type="ECO:0000256" key="8">
    <source>
        <dbReference type="PIRSR" id="PIRSR602401-1"/>
    </source>
</evidence>
<keyword evidence="11" id="KW-1185">Reference proteome</keyword>
<evidence type="ECO:0000313" key="10">
    <source>
        <dbReference type="EMBL" id="CRG87955.1"/>
    </source>
</evidence>
<comment type="cofactor">
    <cofactor evidence="1 8">
        <name>heme</name>
        <dbReference type="ChEBI" id="CHEBI:30413"/>
    </cofactor>
</comment>
<dbReference type="InterPro" id="IPR001128">
    <property type="entry name" value="Cyt_P450"/>
</dbReference>
<evidence type="ECO:0000256" key="2">
    <source>
        <dbReference type="ARBA" id="ARBA00010617"/>
    </source>
</evidence>
<dbReference type="SUPFAM" id="SSF48264">
    <property type="entry name" value="Cytochrome P450"/>
    <property type="match status" value="1"/>
</dbReference>
<dbReference type="Proteomes" id="UP000054383">
    <property type="component" value="Unassembled WGS sequence"/>
</dbReference>
<keyword evidence="7 9" id="KW-0503">Monooxygenase</keyword>
<keyword evidence="5 9" id="KW-0560">Oxidoreductase</keyword>
<reference evidence="10 11" key="1">
    <citation type="submission" date="2015-04" db="EMBL/GenBank/DDBJ databases">
        <authorList>
            <person name="Syromyatnikov M.Y."/>
            <person name="Popov V.N."/>
        </authorList>
    </citation>
    <scope>NUCLEOTIDE SEQUENCE [LARGE SCALE GENOMIC DNA]</scope>
    <source>
        <strain evidence="10">WF-38-12</strain>
    </source>
</reference>
<dbReference type="OMA" id="EYVVADH"/>
<evidence type="ECO:0000256" key="4">
    <source>
        <dbReference type="ARBA" id="ARBA00022723"/>
    </source>
</evidence>
<evidence type="ECO:0000256" key="1">
    <source>
        <dbReference type="ARBA" id="ARBA00001971"/>
    </source>
</evidence>
<dbReference type="GO" id="GO:0020037">
    <property type="term" value="F:heme binding"/>
    <property type="evidence" value="ECO:0007669"/>
    <property type="project" value="InterPro"/>
</dbReference>
<dbReference type="PRINTS" id="PR00463">
    <property type="entry name" value="EP450I"/>
</dbReference>
<evidence type="ECO:0000256" key="7">
    <source>
        <dbReference type="ARBA" id="ARBA00023033"/>
    </source>
</evidence>
<protein>
    <submittedName>
        <fullName evidence="10">Cytochrome P450 67</fullName>
    </submittedName>
</protein>
<keyword evidence="4 8" id="KW-0479">Metal-binding</keyword>
<proteinExistence type="inferred from homology"/>